<feature type="domain" description="Glycosyl-hydrolase 97 N-terminal" evidence="4">
    <location>
        <begin position="79"/>
        <end position="231"/>
    </location>
</feature>
<evidence type="ECO:0000313" key="7">
    <source>
        <dbReference type="Proteomes" id="UP000041254"/>
    </source>
</evidence>
<gene>
    <name evidence="6" type="ORF">Vbra_4592</name>
</gene>
<dbReference type="AlphaFoldDB" id="A0A0G4GRK4"/>
<dbReference type="Proteomes" id="UP000041254">
    <property type="component" value="Unassembled WGS sequence"/>
</dbReference>
<dbReference type="PANTHER" id="PTHR35803">
    <property type="entry name" value="GLUCAN 1,4-ALPHA-GLUCOSIDASE SUSB-RELATED"/>
    <property type="match status" value="1"/>
</dbReference>
<dbReference type="Pfam" id="PF14508">
    <property type="entry name" value="GH97_N"/>
    <property type="match status" value="1"/>
</dbReference>
<evidence type="ECO:0000256" key="2">
    <source>
        <dbReference type="ARBA" id="ARBA00023295"/>
    </source>
</evidence>
<feature type="domain" description="Glycosyl-hydrolase 97 catalytic" evidence="3">
    <location>
        <begin position="282"/>
        <end position="413"/>
    </location>
</feature>
<keyword evidence="7" id="KW-1185">Reference proteome</keyword>
<dbReference type="Pfam" id="PF10566">
    <property type="entry name" value="Glyco_hydro_97"/>
    <property type="match status" value="1"/>
</dbReference>
<dbReference type="OrthoDB" id="492452at2759"/>
<organism evidence="6 7">
    <name type="scientific">Vitrella brassicaformis (strain CCMP3155)</name>
    <dbReference type="NCBI Taxonomy" id="1169540"/>
    <lineage>
        <taxon>Eukaryota</taxon>
        <taxon>Sar</taxon>
        <taxon>Alveolata</taxon>
        <taxon>Colpodellida</taxon>
        <taxon>Vitrellaceae</taxon>
        <taxon>Vitrella</taxon>
    </lineage>
</organism>
<dbReference type="InterPro" id="IPR013785">
    <property type="entry name" value="Aldolase_TIM"/>
</dbReference>
<dbReference type="InterPro" id="IPR014718">
    <property type="entry name" value="GH-type_carb-bd"/>
</dbReference>
<evidence type="ECO:0000313" key="6">
    <source>
        <dbReference type="EMBL" id="CEM33182.1"/>
    </source>
</evidence>
<dbReference type="Gene3D" id="2.70.98.10">
    <property type="match status" value="2"/>
</dbReference>
<dbReference type="InterPro" id="IPR029486">
    <property type="entry name" value="GH97_N"/>
</dbReference>
<dbReference type="Gene3D" id="2.60.40.1180">
    <property type="entry name" value="Golgi alpha-mannosidase II"/>
    <property type="match status" value="1"/>
</dbReference>
<dbReference type="InterPro" id="IPR052720">
    <property type="entry name" value="Glycosyl_hydrolase_97"/>
</dbReference>
<dbReference type="PhylomeDB" id="A0A0G4GRK4"/>
<evidence type="ECO:0000256" key="1">
    <source>
        <dbReference type="ARBA" id="ARBA00022801"/>
    </source>
</evidence>
<dbReference type="InterPro" id="IPR029483">
    <property type="entry name" value="GH97_C"/>
</dbReference>
<dbReference type="GO" id="GO:0016798">
    <property type="term" value="F:hydrolase activity, acting on glycosyl bonds"/>
    <property type="evidence" value="ECO:0007669"/>
    <property type="project" value="UniProtKB-KW"/>
</dbReference>
<keyword evidence="2" id="KW-0326">Glycosidase</keyword>
<dbReference type="Gene3D" id="3.20.20.70">
    <property type="entry name" value="Aldolase class I"/>
    <property type="match status" value="1"/>
</dbReference>
<proteinExistence type="predicted"/>
<dbReference type="PANTHER" id="PTHR35803:SF2">
    <property type="entry name" value="RETAINING ALPHA-GALACTOSIDASE"/>
    <property type="match status" value="1"/>
</dbReference>
<feature type="domain" description="Glycosyl-hydrolase 97 C-terminal oligomerisation" evidence="5">
    <location>
        <begin position="502"/>
        <end position="578"/>
    </location>
</feature>
<evidence type="ECO:0000259" key="3">
    <source>
        <dbReference type="Pfam" id="PF10566"/>
    </source>
</evidence>
<protein>
    <submittedName>
        <fullName evidence="6">Uncharacterized protein</fullName>
    </submittedName>
</protein>
<name>A0A0G4GRK4_VITBC</name>
<keyword evidence="1" id="KW-0378">Hydrolase</keyword>
<dbReference type="InParanoid" id="A0A0G4GRK4"/>
<sequence length="616" mass="69114">MPFHDIIHPPGRGSFQLEVFIDEGDGNSLKYNVDAPEQRIVSPSSLGLMLEGDVHVGRNVTIEGQSKRKEVRETYRNKTLLIKGDGTEFRMDFAPTDRAWTYEREDERADLELKTHTGPSKKTNPAKLALRQKGNKARYGLPMLIEDSSWSVPYPYRAIHEAALFDWEGFHIVALPDAKGFRTELARVAHPGAPPLLKVSLPLTTSWRVIQIARNLNQLVNSDLITNLSPPPEVRNPGLFASSKTSGKLPDLPGYIKPGRSVWSWWDKKKGEVGVLGPAGEIQYLDEASKLGFEYTTIDRGWEFWPHAWETVKNLTTYARTKGVGVFLWKHRDEIADPTEDYKQLRDFLDAVKQAGAEGIKVDFFHSESYDSIRLQEALNREAAKRELMTNLHGIQKPTGESRTYPNEITREAIMGLEANKIWADLKLKPVHNAALTFTRFPSGPGDYTPLALREDRRGNTTEVHQVATLVTFTSPLQTIAENPSVILSKSYWDVIAAIPTTWDETRALPPSVIGTLTVLARRKGDTWYIGIVSGVAQTRTIKSIPLDFLDSNKSYSATFLYTESMSDAEQDDKVAVKRVRGMNCTRLTNVRLWGEGIRADGMVVIMKQVGKQAAV</sequence>
<dbReference type="Pfam" id="PF14509">
    <property type="entry name" value="GH97_C"/>
    <property type="match status" value="1"/>
</dbReference>
<dbReference type="InterPro" id="IPR019563">
    <property type="entry name" value="GH97_catalytic"/>
</dbReference>
<accession>A0A0G4GRK4</accession>
<reference evidence="6 7" key="1">
    <citation type="submission" date="2014-11" db="EMBL/GenBank/DDBJ databases">
        <authorList>
            <person name="Zhu J."/>
            <person name="Qi W."/>
            <person name="Song R."/>
        </authorList>
    </citation>
    <scope>NUCLEOTIDE SEQUENCE [LARGE SCALE GENOMIC DNA]</scope>
</reference>
<dbReference type="VEuPathDB" id="CryptoDB:Vbra_4592"/>
<evidence type="ECO:0000259" key="5">
    <source>
        <dbReference type="Pfam" id="PF14509"/>
    </source>
</evidence>
<dbReference type="InterPro" id="IPR017853">
    <property type="entry name" value="GH"/>
</dbReference>
<dbReference type="InterPro" id="IPR013780">
    <property type="entry name" value="Glyco_hydro_b"/>
</dbReference>
<dbReference type="GO" id="GO:0030246">
    <property type="term" value="F:carbohydrate binding"/>
    <property type="evidence" value="ECO:0007669"/>
    <property type="project" value="InterPro"/>
</dbReference>
<evidence type="ECO:0000259" key="4">
    <source>
        <dbReference type="Pfam" id="PF14508"/>
    </source>
</evidence>
<dbReference type="EMBL" id="CDMY01000775">
    <property type="protein sequence ID" value="CEM33182.1"/>
    <property type="molecule type" value="Genomic_DNA"/>
</dbReference>
<dbReference type="SUPFAM" id="SSF51445">
    <property type="entry name" value="(Trans)glycosidases"/>
    <property type="match status" value="1"/>
</dbReference>